<accession>A0A0K8QLV6</accession>
<reference evidence="2" key="2">
    <citation type="submission" date="2015-08" db="EMBL/GenBank/DDBJ databases">
        <title>Complete DNA Sequence of Pseudomonas syringae pv. actinidiae, the Causal Agent of Kiwifruit Canker Disease.</title>
        <authorList>
            <person name="Rikkerink E.H.A."/>
            <person name="Fineran P.C."/>
        </authorList>
    </citation>
    <scope>NUCLEOTIDE SEQUENCE</scope>
    <source>
        <strain evidence="2">SkMP5</strain>
    </source>
</reference>
<dbReference type="PROSITE" id="PS51318">
    <property type="entry name" value="TAT"/>
    <property type="match status" value="1"/>
</dbReference>
<dbReference type="AlphaFoldDB" id="A0A0K8QLV6"/>
<keyword evidence="3" id="KW-1185">Reference proteome</keyword>
<evidence type="ECO:0000313" key="1">
    <source>
        <dbReference type="EMBL" id="GAN44756.1"/>
    </source>
</evidence>
<sequence>MPLTRRRFLDLAARGIAAGAPAERLGVAADGVGGNLADLVAYLRA</sequence>
<dbReference type="Proteomes" id="UP000253740">
    <property type="component" value="Unassembled WGS sequence"/>
</dbReference>
<dbReference type="HOGENOM" id="CLU_3202121_0_0_6"/>
<reference evidence="1" key="1">
    <citation type="submission" date="2015-03" db="EMBL/GenBank/DDBJ databases">
        <title>Draft genome sequence of Mizugakiibacter sediminis skMP5.</title>
        <authorList>
            <person name="Watanabe T."/>
            <person name="Kojima H."/>
            <person name="Fukui M."/>
        </authorList>
    </citation>
    <scope>NUCLEOTIDE SEQUENCE</scope>
    <source>
        <strain evidence="1">SkMP5</strain>
    </source>
</reference>
<evidence type="ECO:0000313" key="3">
    <source>
        <dbReference type="Proteomes" id="UP000253740"/>
    </source>
</evidence>
<dbReference type="InterPro" id="IPR006311">
    <property type="entry name" value="TAT_signal"/>
</dbReference>
<protein>
    <submittedName>
        <fullName evidence="2">Haloacid dehalogenase, type II</fullName>
    </submittedName>
</protein>
<dbReference type="STRING" id="1475481.GCA_000953855_00975"/>
<evidence type="ECO:0000313" key="2">
    <source>
        <dbReference type="EMBL" id="GAP65671.1"/>
    </source>
</evidence>
<name>A0A0K8QLV6_9GAMM</name>
<dbReference type="EMBL" id="DF952378">
    <property type="protein sequence ID" value="GAN44756.1"/>
    <property type="molecule type" value="Genomic_DNA"/>
</dbReference>
<organism evidence="2">
    <name type="scientific">Mizugakiibacter sediminis</name>
    <dbReference type="NCBI Taxonomy" id="1475481"/>
    <lineage>
        <taxon>Bacteria</taxon>
        <taxon>Pseudomonadati</taxon>
        <taxon>Pseudomonadota</taxon>
        <taxon>Gammaproteobacteria</taxon>
        <taxon>Lysobacterales</taxon>
        <taxon>Rhodanobacteraceae</taxon>
        <taxon>Mizugakiibacter</taxon>
    </lineage>
</organism>
<gene>
    <name evidence="1" type="ORF">MBSD_1291</name>
    <name evidence="2" type="ORF">MBSD_n0961</name>
</gene>
<proteinExistence type="predicted"/>
<dbReference type="EMBL" id="DF970166">
    <property type="protein sequence ID" value="GAP65671.1"/>
    <property type="molecule type" value="Genomic_DNA"/>
</dbReference>
<dbReference type="RefSeq" id="WP_187300558.1">
    <property type="nucleotide sequence ID" value="NZ_DF970166.1"/>
</dbReference>